<reference evidence="5" key="1">
    <citation type="submission" date="2021-02" db="EMBL/GenBank/DDBJ databases">
        <title>Skermanella TT6 skin isolate.</title>
        <authorList>
            <person name="Lee K."/>
            <person name="Ganzorig M."/>
        </authorList>
    </citation>
    <scope>NUCLEOTIDE SEQUENCE</scope>
    <source>
        <strain evidence="5">TT6</strain>
    </source>
</reference>
<evidence type="ECO:0000256" key="3">
    <source>
        <dbReference type="ARBA" id="ARBA00022737"/>
    </source>
</evidence>
<keyword evidence="6" id="KW-1185">Reference proteome</keyword>
<evidence type="ECO:0000256" key="2">
    <source>
        <dbReference type="ARBA" id="ARBA00019992"/>
    </source>
</evidence>
<evidence type="ECO:0000256" key="4">
    <source>
        <dbReference type="ARBA" id="ARBA00022803"/>
    </source>
</evidence>
<dbReference type="PANTHER" id="PTHR16263">
    <property type="entry name" value="TETRATRICOPEPTIDE REPEAT PROTEIN 38"/>
    <property type="match status" value="1"/>
</dbReference>
<keyword evidence="3" id="KW-0677">Repeat</keyword>
<dbReference type="PANTHER" id="PTHR16263:SF4">
    <property type="entry name" value="TETRATRICOPEPTIDE REPEAT PROTEIN 38"/>
    <property type="match status" value="1"/>
</dbReference>
<dbReference type="SUPFAM" id="SSF48452">
    <property type="entry name" value="TPR-like"/>
    <property type="match status" value="1"/>
</dbReference>
<gene>
    <name evidence="5" type="ORF">IGS68_02195</name>
</gene>
<dbReference type="Proteomes" id="UP000595197">
    <property type="component" value="Chromosome"/>
</dbReference>
<dbReference type="RefSeq" id="WP_201076996.1">
    <property type="nucleotide sequence ID" value="NZ_CP067420.1"/>
</dbReference>
<dbReference type="InterPro" id="IPR033891">
    <property type="entry name" value="TTC38"/>
</dbReference>
<name>A0ABX7B916_9PROT</name>
<dbReference type="InterPro" id="IPR011990">
    <property type="entry name" value="TPR-like_helical_dom_sf"/>
</dbReference>
<dbReference type="CDD" id="cd05804">
    <property type="entry name" value="StaR_like"/>
    <property type="match status" value="1"/>
</dbReference>
<evidence type="ECO:0000313" key="6">
    <source>
        <dbReference type="Proteomes" id="UP000595197"/>
    </source>
</evidence>
<accession>A0ABX7B916</accession>
<sequence>MAIRRDRFGLAVTTDSPATVEAIDRFTKEVLSHGREAGLLLAAAEADPGCALLQAYSGALYLFLQTAEGAAKAAPFLERARTLARGASERERLTVAALDAWGAGATDRALHLHRTIARRWPRDLLNLKLAQIHQLNRGDRAGMRELAEAALPHNWRTSYAWGMLAFALEQAGALDAAEDAGRRAVAMNPDDPWAQHAVAHVLEARGDPAAGLAFVEPLSGTWERCSSFMYTHNWWHSALFRLELDEQAAALALFDGRVWGVRKTHVQDQVNAVSLLSRLELRGVDVGGRWADVADHVRPRIHDRQNGFLDLHYLYALARAGDGEAVACLLAGMEGFAATGPASCRSVWREVAVPAARALAAHAAGRFAEAAATLGPLLPRLYLLGGSTAQQTWFHRLHHDARRRAAGAPFVRPGACA</sequence>
<dbReference type="EMBL" id="CP067420">
    <property type="protein sequence ID" value="QQP90105.1"/>
    <property type="molecule type" value="Genomic_DNA"/>
</dbReference>
<protein>
    <recommendedName>
        <fullName evidence="2">Tetratricopeptide repeat protein 38</fullName>
    </recommendedName>
</protein>
<evidence type="ECO:0000256" key="1">
    <source>
        <dbReference type="ARBA" id="ARBA00005857"/>
    </source>
</evidence>
<evidence type="ECO:0000313" key="5">
    <source>
        <dbReference type="EMBL" id="QQP90105.1"/>
    </source>
</evidence>
<organism evidence="5 6">
    <name type="scientific">Skermanella cutis</name>
    <dbReference type="NCBI Taxonomy" id="2775420"/>
    <lineage>
        <taxon>Bacteria</taxon>
        <taxon>Pseudomonadati</taxon>
        <taxon>Pseudomonadota</taxon>
        <taxon>Alphaproteobacteria</taxon>
        <taxon>Rhodospirillales</taxon>
        <taxon>Azospirillaceae</taxon>
        <taxon>Skermanella</taxon>
    </lineage>
</organism>
<comment type="similarity">
    <text evidence="1">Belongs to the TTC38 family.</text>
</comment>
<proteinExistence type="inferred from homology"/>
<dbReference type="Gene3D" id="1.25.40.10">
    <property type="entry name" value="Tetratricopeptide repeat domain"/>
    <property type="match status" value="1"/>
</dbReference>
<keyword evidence="4" id="KW-0802">TPR repeat</keyword>